<dbReference type="Gene3D" id="3.40.50.300">
    <property type="entry name" value="P-loop containing nucleotide triphosphate hydrolases"/>
    <property type="match status" value="1"/>
</dbReference>
<evidence type="ECO:0000313" key="2">
    <source>
        <dbReference type="EMBL" id="MUH73632.1"/>
    </source>
</evidence>
<dbReference type="InterPro" id="IPR045455">
    <property type="entry name" value="NrS-1_pol-like_helicase"/>
</dbReference>
<evidence type="ECO:0000313" key="3">
    <source>
        <dbReference type="Proteomes" id="UP000439994"/>
    </source>
</evidence>
<name>A0A6N8FG47_9GAMM</name>
<dbReference type="Pfam" id="PF19263">
    <property type="entry name" value="DUF5906"/>
    <property type="match status" value="1"/>
</dbReference>
<dbReference type="SUPFAM" id="SSF52540">
    <property type="entry name" value="P-loop containing nucleoside triphosphate hydrolases"/>
    <property type="match status" value="1"/>
</dbReference>
<reference evidence="2 3" key="1">
    <citation type="submission" date="2019-11" db="EMBL/GenBank/DDBJ databases">
        <title>P. haliotis isolates from Z. marina roots.</title>
        <authorList>
            <person name="Cohen M."/>
            <person name="Jospin G."/>
            <person name="Eisen J.A."/>
            <person name="Coil D.A."/>
        </authorList>
    </citation>
    <scope>NUCLEOTIDE SEQUENCE [LARGE SCALE GENOMIC DNA]</scope>
    <source>
        <strain evidence="2 3">UCD-MCMsp1aY</strain>
    </source>
</reference>
<feature type="domain" description="NrS-1 polymerase-like helicase" evidence="1">
    <location>
        <begin position="267"/>
        <end position="374"/>
    </location>
</feature>
<proteinExistence type="predicted"/>
<dbReference type="EMBL" id="WOCD01000005">
    <property type="protein sequence ID" value="MUH73632.1"/>
    <property type="molecule type" value="Genomic_DNA"/>
</dbReference>
<comment type="caution">
    <text evidence="2">The sequence shown here is derived from an EMBL/GenBank/DDBJ whole genome shotgun (WGS) entry which is preliminary data.</text>
</comment>
<sequence length="535" mass="60404">MEQHFYDTPPLDAYEDAIFSETEIENPSYVEINRDDLCHSDNGTDRNEVDKNGNNELVNGAIGNITKTDENLQFINECIRTGAGVKDVNGTRRIDANKNGSINQNEAEYSIKGKPLKKDDLQRLEKLNEKYTHVNVAGKHKVVSYVPCPVDGNSLNLESLHEFKNNFLDEDLINGLNVGDAWLSWKGKNYKPDGINFYPNPKLCPKTVFNTFRGFKSEPNAGDVSPFLDHIEKVLCNGDIKAAKYVIGFLAHLLQRPEEKPSVAILLKSVEGTGKGTFFEPIKRILGTLAVQVNGGYQLTGRFNGIVDSKLLVFADEVDLRDPRTADKMKGLISEPRATLERKGIDPIQVQNSARFIFASNHDFVLKAGSKERRYLVLEPDSSIAQDKGYFDVLWQWINNDGSAHLMHYLLNYDLKDFDPRRAPLTQALVEEKLSSLSPVQQWMYEELNLSNPFEGAVRVDCSEFTKACFDWCEKNGYPMALPSIRSSLGKLLKNMKVKRLGRSDRGGYYELDTPKELKLKFANLLGCKLEEVFD</sequence>
<gene>
    <name evidence="2" type="ORF">GNP35_14740</name>
</gene>
<dbReference type="RefSeq" id="WP_155697037.1">
    <property type="nucleotide sequence ID" value="NZ_WOCD01000005.1"/>
</dbReference>
<evidence type="ECO:0000259" key="1">
    <source>
        <dbReference type="Pfam" id="PF19263"/>
    </source>
</evidence>
<dbReference type="AlphaFoldDB" id="A0A6N8FG47"/>
<protein>
    <submittedName>
        <fullName evidence="2">Integrase</fullName>
    </submittedName>
</protein>
<dbReference type="Proteomes" id="UP000439994">
    <property type="component" value="Unassembled WGS sequence"/>
</dbReference>
<dbReference type="OrthoDB" id="784829at2"/>
<dbReference type="InterPro" id="IPR027417">
    <property type="entry name" value="P-loop_NTPase"/>
</dbReference>
<keyword evidence="3" id="KW-1185">Reference proteome</keyword>
<accession>A0A6N8FG47</accession>
<organism evidence="2 3">
    <name type="scientific">Psychrosphaera haliotis</name>
    <dbReference type="NCBI Taxonomy" id="555083"/>
    <lineage>
        <taxon>Bacteria</taxon>
        <taxon>Pseudomonadati</taxon>
        <taxon>Pseudomonadota</taxon>
        <taxon>Gammaproteobacteria</taxon>
        <taxon>Alteromonadales</taxon>
        <taxon>Pseudoalteromonadaceae</taxon>
        <taxon>Psychrosphaera</taxon>
    </lineage>
</organism>